<evidence type="ECO:0000256" key="1">
    <source>
        <dbReference type="SAM" id="Phobius"/>
    </source>
</evidence>
<protein>
    <submittedName>
        <fullName evidence="2">Uncharacterized protein</fullName>
    </submittedName>
</protein>
<gene>
    <name evidence="2" type="ORF">GCM10010430_47040</name>
</gene>
<dbReference type="Proteomes" id="UP001500305">
    <property type="component" value="Unassembled WGS sequence"/>
</dbReference>
<name>A0ABN3EG34_9ACTN</name>
<feature type="transmembrane region" description="Helical" evidence="1">
    <location>
        <begin position="22"/>
        <end position="43"/>
    </location>
</feature>
<organism evidence="2 3">
    <name type="scientific">Kitasatospora cystarginea</name>
    <dbReference type="NCBI Taxonomy" id="58350"/>
    <lineage>
        <taxon>Bacteria</taxon>
        <taxon>Bacillati</taxon>
        <taxon>Actinomycetota</taxon>
        <taxon>Actinomycetes</taxon>
        <taxon>Kitasatosporales</taxon>
        <taxon>Streptomycetaceae</taxon>
        <taxon>Kitasatospora</taxon>
    </lineage>
</organism>
<evidence type="ECO:0000313" key="3">
    <source>
        <dbReference type="Proteomes" id="UP001500305"/>
    </source>
</evidence>
<evidence type="ECO:0000313" key="2">
    <source>
        <dbReference type="EMBL" id="GAA2257795.1"/>
    </source>
</evidence>
<proteinExistence type="predicted"/>
<keyword evidence="1" id="KW-0812">Transmembrane</keyword>
<comment type="caution">
    <text evidence="2">The sequence shown here is derived from an EMBL/GenBank/DDBJ whole genome shotgun (WGS) entry which is preliminary data.</text>
</comment>
<sequence>MSTVESLTQLAGPISTESGPGLFLRIILVASFVGVGLLVWIMARAFRSGNGGN</sequence>
<accession>A0ABN3EG34</accession>
<dbReference type="RefSeq" id="WP_344638465.1">
    <property type="nucleotide sequence ID" value="NZ_BAAATR010000022.1"/>
</dbReference>
<reference evidence="2 3" key="1">
    <citation type="journal article" date="2019" name="Int. J. Syst. Evol. Microbiol.">
        <title>The Global Catalogue of Microorganisms (GCM) 10K type strain sequencing project: providing services to taxonomists for standard genome sequencing and annotation.</title>
        <authorList>
            <consortium name="The Broad Institute Genomics Platform"/>
            <consortium name="The Broad Institute Genome Sequencing Center for Infectious Disease"/>
            <person name="Wu L."/>
            <person name="Ma J."/>
        </authorList>
    </citation>
    <scope>NUCLEOTIDE SEQUENCE [LARGE SCALE GENOMIC DNA]</scope>
    <source>
        <strain evidence="2 3">JCM 7356</strain>
    </source>
</reference>
<dbReference type="EMBL" id="BAAATR010000022">
    <property type="protein sequence ID" value="GAA2257795.1"/>
    <property type="molecule type" value="Genomic_DNA"/>
</dbReference>
<keyword evidence="3" id="KW-1185">Reference proteome</keyword>
<keyword evidence="1" id="KW-1133">Transmembrane helix</keyword>
<keyword evidence="1" id="KW-0472">Membrane</keyword>